<dbReference type="OrthoDB" id="9812600at2"/>
<dbReference type="RefSeq" id="WP_105071265.1">
    <property type="nucleotide sequence ID" value="NZ_MTPW01000001.1"/>
</dbReference>
<dbReference type="SUPFAM" id="SSF53335">
    <property type="entry name" value="S-adenosyl-L-methionine-dependent methyltransferases"/>
    <property type="match status" value="1"/>
</dbReference>
<dbReference type="NCBIfam" id="TIGR01444">
    <property type="entry name" value="fkbM_fam"/>
    <property type="match status" value="1"/>
</dbReference>
<accession>A0A2S7UB83</accession>
<name>A0A2S7UB83_9FLAO</name>
<dbReference type="InterPro" id="IPR029063">
    <property type="entry name" value="SAM-dependent_MTases_sf"/>
</dbReference>
<comment type="caution">
    <text evidence="2">The sequence shown here is derived from an EMBL/GenBank/DDBJ whole genome shotgun (WGS) entry which is preliminary data.</text>
</comment>
<evidence type="ECO:0000313" key="3">
    <source>
        <dbReference type="Proteomes" id="UP000239747"/>
    </source>
</evidence>
<dbReference type="EMBL" id="MTPW01000001">
    <property type="protein sequence ID" value="PQJ32176.1"/>
    <property type="molecule type" value="Genomic_DNA"/>
</dbReference>
<dbReference type="Proteomes" id="UP000239747">
    <property type="component" value="Unassembled WGS sequence"/>
</dbReference>
<dbReference type="PANTHER" id="PTHR34203:SF15">
    <property type="entry name" value="SLL1173 PROTEIN"/>
    <property type="match status" value="1"/>
</dbReference>
<organism evidence="2 3">
    <name type="scientific">Nonlabens arenilitoris</name>
    <dbReference type="NCBI Taxonomy" id="1217969"/>
    <lineage>
        <taxon>Bacteria</taxon>
        <taxon>Pseudomonadati</taxon>
        <taxon>Bacteroidota</taxon>
        <taxon>Flavobacteriia</taxon>
        <taxon>Flavobacteriales</taxon>
        <taxon>Flavobacteriaceae</taxon>
        <taxon>Nonlabens</taxon>
    </lineage>
</organism>
<proteinExistence type="predicted"/>
<reference evidence="2 3" key="1">
    <citation type="submission" date="2017-01" db="EMBL/GenBank/DDBJ databases">
        <title>Trade-off between light-utilization and light-protection in marine flavobacteria.</title>
        <authorList>
            <person name="Kumagai Y."/>
            <person name="Yoshizawa S."/>
            <person name="Kogure K."/>
            <person name="Iwasaki W."/>
        </authorList>
    </citation>
    <scope>NUCLEOTIDE SEQUENCE [LARGE SCALE GENOMIC DNA]</scope>
    <source>
        <strain evidence="2 3">KCTC 32109</strain>
    </source>
</reference>
<dbReference type="InterPro" id="IPR006342">
    <property type="entry name" value="FkbM_mtfrase"/>
</dbReference>
<feature type="domain" description="Methyltransferase FkbM" evidence="1">
    <location>
        <begin position="24"/>
        <end position="178"/>
    </location>
</feature>
<protein>
    <recommendedName>
        <fullName evidence="1">Methyltransferase FkbM domain-containing protein</fullName>
    </recommendedName>
</protein>
<keyword evidence="3" id="KW-1185">Reference proteome</keyword>
<dbReference type="PANTHER" id="PTHR34203">
    <property type="entry name" value="METHYLTRANSFERASE, FKBM FAMILY PROTEIN"/>
    <property type="match status" value="1"/>
</dbReference>
<sequence>MYKEIFEQEIYKFSSENKSPYIIDGGANIGLATIYFKKLFPKSEILAFEPDTQIHAVLKKNIESFGLQNVTLIKSGLWNKCETLNFYNEGADGGLIDTDGKNSGSFESINVESLLPYLNRNVDFLKLDIEGAESVVIKDIESSLDNVNRIFVEYHSFVQQTQNLGEIINILENSGFRLHVNAPGLSSKQPFQSLNIYNGMDMQLNIYGFRE</sequence>
<gene>
    <name evidence="2" type="ORF">BST92_09675</name>
</gene>
<dbReference type="AlphaFoldDB" id="A0A2S7UB83"/>
<dbReference type="Pfam" id="PF05050">
    <property type="entry name" value="Methyltransf_21"/>
    <property type="match status" value="1"/>
</dbReference>
<dbReference type="Gene3D" id="3.40.50.150">
    <property type="entry name" value="Vaccinia Virus protein VP39"/>
    <property type="match status" value="1"/>
</dbReference>
<evidence type="ECO:0000313" key="2">
    <source>
        <dbReference type="EMBL" id="PQJ32176.1"/>
    </source>
</evidence>
<dbReference type="InterPro" id="IPR052514">
    <property type="entry name" value="SAM-dependent_MTase"/>
</dbReference>
<evidence type="ECO:0000259" key="1">
    <source>
        <dbReference type="Pfam" id="PF05050"/>
    </source>
</evidence>